<sequence>AVNAGKSVWNEDQACLRRAVLERPECRSLRQELQSPYQERLNATTNLPYIYFGLFDGHAGIGAAVATANQLHHILHEKLIDVIDHLLPPLEDYVNIENSTRRGVSFFISDKEVTNESFIIGALEAAFWDMDNLIGEDKQKYKIKGGCTALVALFILGKLYVANAGDSRAVLCKDREAVPMSNDFTPETERQRVRKLAALQPELLGGEFTHLDFMRRPNQRDLGKRILYRDAHMTGWAYKTVTPDDLKIPVVYGEGKRVI</sequence>
<proteinExistence type="inferred from homology"/>
<dbReference type="SMART" id="SM00332">
    <property type="entry name" value="PP2Cc"/>
    <property type="match status" value="1"/>
</dbReference>
<dbReference type="InterPro" id="IPR015655">
    <property type="entry name" value="PP2C"/>
</dbReference>
<dbReference type="Pfam" id="PF00481">
    <property type="entry name" value="PP2C"/>
    <property type="match status" value="1"/>
</dbReference>
<reference evidence="6" key="2">
    <citation type="submission" date="2023-05" db="EMBL/GenBank/DDBJ databases">
        <authorList>
            <person name="Fouks B."/>
        </authorList>
    </citation>
    <scope>NUCLEOTIDE SEQUENCE</scope>
    <source>
        <strain evidence="6">Stay&amp;Tobe</strain>
        <tissue evidence="6">Testes</tissue>
    </source>
</reference>
<dbReference type="InterPro" id="IPR001932">
    <property type="entry name" value="PPM-type_phosphatase-like_dom"/>
</dbReference>
<evidence type="ECO:0000256" key="4">
    <source>
        <dbReference type="RuleBase" id="RU003465"/>
    </source>
</evidence>
<keyword evidence="7" id="KW-1185">Reference proteome</keyword>
<keyword evidence="2 4" id="KW-0378">Hydrolase</keyword>
<evidence type="ECO:0000313" key="7">
    <source>
        <dbReference type="Proteomes" id="UP001233999"/>
    </source>
</evidence>
<dbReference type="PANTHER" id="PTHR13832:SF354">
    <property type="entry name" value="GM14138P"/>
    <property type="match status" value="1"/>
</dbReference>
<evidence type="ECO:0000256" key="1">
    <source>
        <dbReference type="ARBA" id="ARBA00022723"/>
    </source>
</evidence>
<keyword evidence="1" id="KW-0479">Metal-binding</keyword>
<dbReference type="GO" id="GO:0046872">
    <property type="term" value="F:metal ion binding"/>
    <property type="evidence" value="ECO:0007669"/>
    <property type="project" value="UniProtKB-KW"/>
</dbReference>
<feature type="non-terminal residue" evidence="6">
    <location>
        <position position="1"/>
    </location>
</feature>
<keyword evidence="3 4" id="KW-0904">Protein phosphatase</keyword>
<dbReference type="InterPro" id="IPR036457">
    <property type="entry name" value="PPM-type-like_dom_sf"/>
</dbReference>
<evidence type="ECO:0000313" key="6">
    <source>
        <dbReference type="EMBL" id="KAJ9597469.1"/>
    </source>
</evidence>
<dbReference type="CDD" id="cd00143">
    <property type="entry name" value="PP2Cc"/>
    <property type="match status" value="1"/>
</dbReference>
<dbReference type="GO" id="GO:0004741">
    <property type="term" value="F:[pyruvate dehydrogenase (acetyl-transferring)]-phosphatase activity"/>
    <property type="evidence" value="ECO:0007669"/>
    <property type="project" value="TreeGrafter"/>
</dbReference>
<organism evidence="6 7">
    <name type="scientific">Diploptera punctata</name>
    <name type="common">Pacific beetle cockroach</name>
    <dbReference type="NCBI Taxonomy" id="6984"/>
    <lineage>
        <taxon>Eukaryota</taxon>
        <taxon>Metazoa</taxon>
        <taxon>Ecdysozoa</taxon>
        <taxon>Arthropoda</taxon>
        <taxon>Hexapoda</taxon>
        <taxon>Insecta</taxon>
        <taxon>Pterygota</taxon>
        <taxon>Neoptera</taxon>
        <taxon>Polyneoptera</taxon>
        <taxon>Dictyoptera</taxon>
        <taxon>Blattodea</taxon>
        <taxon>Blaberoidea</taxon>
        <taxon>Blaberidae</taxon>
        <taxon>Diplopterinae</taxon>
        <taxon>Diploptera</taxon>
    </lineage>
</organism>
<reference evidence="6" key="1">
    <citation type="journal article" date="2023" name="IScience">
        <title>Live-bearing cockroach genome reveals convergent evolutionary mechanisms linked to viviparity in insects and beyond.</title>
        <authorList>
            <person name="Fouks B."/>
            <person name="Harrison M.C."/>
            <person name="Mikhailova A.A."/>
            <person name="Marchal E."/>
            <person name="English S."/>
            <person name="Carruthers M."/>
            <person name="Jennings E.C."/>
            <person name="Chiamaka E.L."/>
            <person name="Frigard R.A."/>
            <person name="Pippel M."/>
            <person name="Attardo G.M."/>
            <person name="Benoit J.B."/>
            <person name="Bornberg-Bauer E."/>
            <person name="Tobe S.S."/>
        </authorList>
    </citation>
    <scope>NUCLEOTIDE SEQUENCE</scope>
    <source>
        <strain evidence="6">Stay&amp;Tobe</strain>
    </source>
</reference>
<feature type="domain" description="PPM-type phosphatase" evidence="5">
    <location>
        <begin position="23"/>
        <end position="259"/>
    </location>
</feature>
<name>A0AAD8AEH1_DIPPU</name>
<evidence type="ECO:0000259" key="5">
    <source>
        <dbReference type="PROSITE" id="PS51746"/>
    </source>
</evidence>
<dbReference type="PROSITE" id="PS51746">
    <property type="entry name" value="PPM_2"/>
    <property type="match status" value="1"/>
</dbReference>
<dbReference type="Gene3D" id="3.60.40.10">
    <property type="entry name" value="PPM-type phosphatase domain"/>
    <property type="match status" value="1"/>
</dbReference>
<evidence type="ECO:0000256" key="3">
    <source>
        <dbReference type="ARBA" id="ARBA00022912"/>
    </source>
</evidence>
<comment type="similarity">
    <text evidence="4">Belongs to the PP2C family.</text>
</comment>
<dbReference type="InterPro" id="IPR000222">
    <property type="entry name" value="PP2C_BS"/>
</dbReference>
<accession>A0AAD8AEH1</accession>
<dbReference type="GO" id="GO:0005739">
    <property type="term" value="C:mitochondrion"/>
    <property type="evidence" value="ECO:0007669"/>
    <property type="project" value="TreeGrafter"/>
</dbReference>
<dbReference type="PANTHER" id="PTHR13832">
    <property type="entry name" value="PROTEIN PHOSPHATASE 2C"/>
    <property type="match status" value="1"/>
</dbReference>
<dbReference type="Proteomes" id="UP001233999">
    <property type="component" value="Unassembled WGS sequence"/>
</dbReference>
<dbReference type="PROSITE" id="PS01032">
    <property type="entry name" value="PPM_1"/>
    <property type="match status" value="1"/>
</dbReference>
<protein>
    <recommendedName>
        <fullName evidence="5">PPM-type phosphatase domain-containing protein</fullName>
    </recommendedName>
</protein>
<dbReference type="EMBL" id="JASPKZ010001607">
    <property type="protein sequence ID" value="KAJ9597469.1"/>
    <property type="molecule type" value="Genomic_DNA"/>
</dbReference>
<evidence type="ECO:0000256" key="2">
    <source>
        <dbReference type="ARBA" id="ARBA00022801"/>
    </source>
</evidence>
<dbReference type="AlphaFoldDB" id="A0AAD8AEH1"/>
<dbReference type="SUPFAM" id="SSF81606">
    <property type="entry name" value="PP2C-like"/>
    <property type="match status" value="1"/>
</dbReference>
<comment type="caution">
    <text evidence="6">The sequence shown here is derived from an EMBL/GenBank/DDBJ whole genome shotgun (WGS) entry which is preliminary data.</text>
</comment>
<gene>
    <name evidence="6" type="ORF">L9F63_011690</name>
</gene>